<reference evidence="2 3" key="1">
    <citation type="submission" date="2019-08" db="EMBL/GenBank/DDBJ databases">
        <title>The genome sequence of a newly discovered highly antifungal drug resistant Aspergillus species, Aspergillus tanneri NIH 1004.</title>
        <authorList>
            <person name="Mounaud S."/>
            <person name="Singh I."/>
            <person name="Joardar V."/>
            <person name="Pakala S."/>
            <person name="Pakala S."/>
            <person name="Venepally P."/>
            <person name="Chung J.K."/>
            <person name="Losada L."/>
            <person name="Nierman W.C."/>
        </authorList>
    </citation>
    <scope>NUCLEOTIDE SEQUENCE [LARGE SCALE GENOMIC DNA]</scope>
    <source>
        <strain evidence="2 3">NIH1004</strain>
    </source>
</reference>
<dbReference type="EMBL" id="QUQM01000007">
    <property type="protein sequence ID" value="KAA8646133.1"/>
    <property type="molecule type" value="Genomic_DNA"/>
</dbReference>
<evidence type="ECO:0000256" key="1">
    <source>
        <dbReference type="SAM" id="MobiDB-lite"/>
    </source>
</evidence>
<evidence type="ECO:0000313" key="3">
    <source>
        <dbReference type="Proteomes" id="UP000324241"/>
    </source>
</evidence>
<evidence type="ECO:0000313" key="2">
    <source>
        <dbReference type="EMBL" id="KAA8646133.1"/>
    </source>
</evidence>
<feature type="region of interest" description="Disordered" evidence="1">
    <location>
        <begin position="98"/>
        <end position="118"/>
    </location>
</feature>
<dbReference type="RefSeq" id="XP_033425494.1">
    <property type="nucleotide sequence ID" value="XM_033572179.1"/>
</dbReference>
<organism evidence="2 3">
    <name type="scientific">Aspergillus tanneri</name>
    <dbReference type="NCBI Taxonomy" id="1220188"/>
    <lineage>
        <taxon>Eukaryota</taxon>
        <taxon>Fungi</taxon>
        <taxon>Dikarya</taxon>
        <taxon>Ascomycota</taxon>
        <taxon>Pezizomycotina</taxon>
        <taxon>Eurotiomycetes</taxon>
        <taxon>Eurotiomycetidae</taxon>
        <taxon>Eurotiales</taxon>
        <taxon>Aspergillaceae</taxon>
        <taxon>Aspergillus</taxon>
        <taxon>Aspergillus subgen. Circumdati</taxon>
    </lineage>
</organism>
<dbReference type="VEuPathDB" id="FungiDB:EYZ11_011725"/>
<dbReference type="Proteomes" id="UP000324241">
    <property type="component" value="Unassembled WGS sequence"/>
</dbReference>
<accession>A0A5M9MMC1</accession>
<comment type="caution">
    <text evidence="2">The sequence shown here is derived from an EMBL/GenBank/DDBJ whole genome shotgun (WGS) entry which is preliminary data.</text>
</comment>
<sequence length="1012" mass="113104">MKRCLCPARLLCLYASASFRASSSLVCPRVLGVSLRTGLRTWRPFLGRQYSSRLSFDRRLLEDYASPEMKRCPVPGQEQKNPDVWVLRLEQYLPSSLRHRDPADTDTDPASSTPTTQGTVAQTIELNNLLFHARVSGNLDLLAHLGFRLNNWAAVDHLMDRLLNTVDALDEVSVFRHPFSNDSWGHGSDVSLDQLTDQDVDSFSPQPRPRSDSPSVSELTTLDSLTERPFADDHSKRLMAEVWQSLGSIVLDASEASPNESKVAMSYVFRILARLHHSGAVSDRVYKYIPPAMHQTSFRPPGMHLLSTHIMNVLSDAAWLMHEAEVAARAAAAGEDSPFLPFKMGIRELGPEVWLEFILWCCVEHGHIQEGAWLVHQIQSRTGDQAWKFQSWGPLLQHPGTVWETNIDLEESWRHPASEDLTPSRRKRANPAPFNGLGKRTISLEVAASLLDNLPNLIYLGLGYRGVSTTALLRQVPSLRFAITPSMTGEQLLPTTKEALGFTVRALESRGFNPEADPQAFEGLLRATPHVVPPWDADPSCLSEEDMEQLRPSQIYNESWALAGLIEYNIRSYSSKRMCGDAVNAFEWLQEVVDSSKMRRIGEFFSSRSSLPDIQHLPTLDAGSLASLHPFEASMPQLSTVTLAQLLDLVTVSRAFAFGEWLLFSDDIDGPAVSRSAYGNQALAPSIIRFAAATKNSALCESVVQSLAQPLSVNTLRALLNFRIAMGQWGRVVLMLEYLRDYRLKSWGHSNVTTLAAEIIRMDHALQQPQQDPAAAERQEQSLAQAKAILLRILGGEFNESHVQTDTTFQARSLYGLRRIFLSIPGALRDIAATANVLYAATTRTTVPYIPATAFHTLLSAVVDTQGSAAGKRLWNQWCLDIKAPAHRRLQEGGISRLYLNQERNPAKGDPHFDAVYFKQVRKKAIQPNLNTVRIIAQAAVSEYNDHESHHASSSSTSLDNPATGTLEFCIQRFEAFGLRRREINREVGGHFYRKRREAQKRKKQQEQKDGV</sequence>
<protein>
    <submittedName>
        <fullName evidence="2">Uncharacterized protein</fullName>
    </submittedName>
</protein>
<dbReference type="GeneID" id="54330261"/>
<name>A0A5M9MMC1_9EURO</name>
<dbReference type="OrthoDB" id="5341924at2759"/>
<feature type="region of interest" description="Disordered" evidence="1">
    <location>
        <begin position="198"/>
        <end position="219"/>
    </location>
</feature>
<gene>
    <name evidence="2" type="ORF">ATNIH1004_007559</name>
</gene>
<dbReference type="AlphaFoldDB" id="A0A5M9MMC1"/>
<proteinExistence type="predicted"/>